<dbReference type="InterPro" id="IPR038056">
    <property type="entry name" value="YjbR-like_sf"/>
</dbReference>
<evidence type="ECO:0000313" key="1">
    <source>
        <dbReference type="EMBL" id="QMW23127.1"/>
    </source>
</evidence>
<dbReference type="RefSeq" id="WP_182296688.1">
    <property type="nucleotide sequence ID" value="NZ_CP059851.1"/>
</dbReference>
<gene>
    <name evidence="1" type="ORF">H3309_01010</name>
</gene>
<keyword evidence="2" id="KW-1185">Reference proteome</keyword>
<proteinExistence type="predicted"/>
<dbReference type="Proteomes" id="UP000515292">
    <property type="component" value="Chromosome"/>
</dbReference>
<dbReference type="SUPFAM" id="SSF142906">
    <property type="entry name" value="YjbR-like"/>
    <property type="match status" value="1"/>
</dbReference>
<evidence type="ECO:0000313" key="2">
    <source>
        <dbReference type="Proteomes" id="UP000515292"/>
    </source>
</evidence>
<dbReference type="AlphaFoldDB" id="A0A7G5IID5"/>
<reference evidence="1 2" key="1">
    <citation type="submission" date="2020-07" db="EMBL/GenBank/DDBJ databases">
        <title>Complete genome sequence for Sandaracinobacter sp. M6.</title>
        <authorList>
            <person name="Tang Y."/>
            <person name="Liu Q."/>
            <person name="Guo Z."/>
            <person name="Lei P."/>
            <person name="Huang B."/>
        </authorList>
    </citation>
    <scope>NUCLEOTIDE SEQUENCE [LARGE SCALE GENOMIC DNA]</scope>
    <source>
        <strain evidence="1 2">M6</strain>
    </source>
</reference>
<dbReference type="InterPro" id="IPR058532">
    <property type="entry name" value="YjbR/MT2646/Rv2570-like"/>
</dbReference>
<name>A0A7G5IID5_9SPHN</name>
<dbReference type="GO" id="GO:0003677">
    <property type="term" value="F:DNA binding"/>
    <property type="evidence" value="ECO:0007669"/>
    <property type="project" value="UniProtKB-KW"/>
</dbReference>
<dbReference type="EMBL" id="CP059851">
    <property type="protein sequence ID" value="QMW23127.1"/>
    <property type="molecule type" value="Genomic_DNA"/>
</dbReference>
<dbReference type="KEGG" id="sand:H3309_01010"/>
<accession>A0A7G5IID5</accession>
<protein>
    <submittedName>
        <fullName evidence="1">MmcQ/YjbR family DNA-binding protein</fullName>
    </submittedName>
</protein>
<dbReference type="Pfam" id="PF04237">
    <property type="entry name" value="YjbR"/>
    <property type="match status" value="1"/>
</dbReference>
<sequence length="131" mass="14694">MATLEDLRAVAMGLPEAVEMPHWEVTSFRVGGKIFAQETLPPKGAQISDRPKGEVAVPGATYAIVNVPEHRRELLAEVRPEMFSVAVWGSWRGLRLRLDLIEVEELAELVRDAWVRLAPKRLHGMLDKGEM</sequence>
<keyword evidence="1" id="KW-0238">DNA-binding</keyword>
<organism evidence="1 2">
    <name type="scientific">Sandaracinobacteroides saxicola</name>
    <dbReference type="NCBI Taxonomy" id="2759707"/>
    <lineage>
        <taxon>Bacteria</taxon>
        <taxon>Pseudomonadati</taxon>
        <taxon>Pseudomonadota</taxon>
        <taxon>Alphaproteobacteria</taxon>
        <taxon>Sphingomonadales</taxon>
        <taxon>Sphingosinicellaceae</taxon>
        <taxon>Sandaracinobacteroides</taxon>
    </lineage>
</organism>